<gene>
    <name evidence="2" type="ORF">EIY87_09420</name>
</gene>
<dbReference type="InterPro" id="IPR001387">
    <property type="entry name" value="Cro/C1-type_HTH"/>
</dbReference>
<reference evidence="2 3" key="1">
    <citation type="submission" date="2018-12" db="EMBL/GenBank/DDBJ databases">
        <title>Amycolatopsis eburnea sp. nov. actinomycete associate with arbuscular mycorrhiza fungal spore.</title>
        <authorList>
            <person name="Lumyong S."/>
            <person name="Chaiya L."/>
        </authorList>
    </citation>
    <scope>NUCLEOTIDE SEQUENCE [LARGE SCALE GENOMIC DNA]</scope>
    <source>
        <strain evidence="2 3">GLM-1</strain>
    </source>
</reference>
<organism evidence="2 3">
    <name type="scientific">Amycolatopsis eburnea</name>
    <dbReference type="NCBI Taxonomy" id="2267691"/>
    <lineage>
        <taxon>Bacteria</taxon>
        <taxon>Bacillati</taxon>
        <taxon>Actinomycetota</taxon>
        <taxon>Actinomycetes</taxon>
        <taxon>Pseudonocardiales</taxon>
        <taxon>Pseudonocardiaceae</taxon>
        <taxon>Amycolatopsis</taxon>
    </lineage>
</organism>
<proteinExistence type="predicted"/>
<evidence type="ECO:0000259" key="1">
    <source>
        <dbReference type="Pfam" id="PF19054"/>
    </source>
</evidence>
<feature type="domain" description="DUF5753" evidence="1">
    <location>
        <begin position="100"/>
        <end position="269"/>
    </location>
</feature>
<dbReference type="SUPFAM" id="SSF47413">
    <property type="entry name" value="lambda repressor-like DNA-binding domains"/>
    <property type="match status" value="1"/>
</dbReference>
<keyword evidence="3" id="KW-1185">Reference proteome</keyword>
<evidence type="ECO:0000313" key="3">
    <source>
        <dbReference type="Proteomes" id="UP000267081"/>
    </source>
</evidence>
<dbReference type="InterPro" id="IPR043917">
    <property type="entry name" value="DUF5753"/>
</dbReference>
<sequence>MTDSTRLLQFADRLCQLGKAAGLRNRDLAERTGWQTSKVSRLENGLQQLSEKDHPVWCDAVGVSDEVAAELLAEMKAIRLDEARWKARLRAAGHEGAQVQFGEAERKAKVILNFETGMVNGLLQTEAYARAMFTKMASLKGEGGDIDAAVAARMARQGILYVEGKKIVLLTCEAALREPIVPPAAMAVQLDRLVAATAQSNVQFGIVPLGVELPFTPLHGFWILDDLLNVELLHTEVNTRDPADVELYRGYLDAMWEVAAKGDEARALLLAVLSDVRGRE</sequence>
<dbReference type="CDD" id="cd00093">
    <property type="entry name" value="HTH_XRE"/>
    <property type="match status" value="1"/>
</dbReference>
<dbReference type="RefSeq" id="WP_125307274.1">
    <property type="nucleotide sequence ID" value="NZ_RSEC01000032.1"/>
</dbReference>
<comment type="caution">
    <text evidence="2">The sequence shown here is derived from an EMBL/GenBank/DDBJ whole genome shotgun (WGS) entry which is preliminary data.</text>
</comment>
<dbReference type="Gene3D" id="1.10.260.40">
    <property type="entry name" value="lambda repressor-like DNA-binding domains"/>
    <property type="match status" value="1"/>
</dbReference>
<dbReference type="AlphaFoldDB" id="A0A427TG36"/>
<dbReference type="EMBL" id="RSEC01000032">
    <property type="protein sequence ID" value="RSD22024.1"/>
    <property type="molecule type" value="Genomic_DNA"/>
</dbReference>
<dbReference type="InterPro" id="IPR010982">
    <property type="entry name" value="Lambda_DNA-bd_dom_sf"/>
</dbReference>
<protein>
    <submittedName>
        <fullName evidence="2">XRE family transcriptional regulator</fullName>
    </submittedName>
</protein>
<dbReference type="OrthoDB" id="4966777at2"/>
<dbReference type="Pfam" id="PF19054">
    <property type="entry name" value="DUF5753"/>
    <property type="match status" value="1"/>
</dbReference>
<name>A0A427TG36_9PSEU</name>
<evidence type="ECO:0000313" key="2">
    <source>
        <dbReference type="EMBL" id="RSD22024.1"/>
    </source>
</evidence>
<dbReference type="Pfam" id="PF13560">
    <property type="entry name" value="HTH_31"/>
    <property type="match status" value="1"/>
</dbReference>
<dbReference type="GO" id="GO:0003677">
    <property type="term" value="F:DNA binding"/>
    <property type="evidence" value="ECO:0007669"/>
    <property type="project" value="InterPro"/>
</dbReference>
<accession>A0A427TG36</accession>
<dbReference type="Proteomes" id="UP000267081">
    <property type="component" value="Unassembled WGS sequence"/>
</dbReference>